<reference evidence="1 2" key="1">
    <citation type="submission" date="2016-12" db="EMBL/GenBank/DDBJ databases">
        <authorList>
            <person name="Song W.-J."/>
            <person name="Kurnit D.M."/>
        </authorList>
    </citation>
    <scope>NUCLEOTIDE SEQUENCE [LARGE SCALE GENOMIC DNA]</scope>
    <source>
        <strain evidence="1 2">DSM 12503</strain>
    </source>
</reference>
<accession>A0A1M7Y679</accession>
<evidence type="ECO:0000313" key="2">
    <source>
        <dbReference type="Proteomes" id="UP000184612"/>
    </source>
</evidence>
<dbReference type="OrthoDB" id="2084893at2"/>
<dbReference type="EMBL" id="FRFD01000005">
    <property type="protein sequence ID" value="SHO48104.1"/>
    <property type="molecule type" value="Genomic_DNA"/>
</dbReference>
<keyword evidence="2" id="KW-1185">Reference proteome</keyword>
<organism evidence="1 2">
    <name type="scientific">Anaerocolumna xylanovorans DSM 12503</name>
    <dbReference type="NCBI Taxonomy" id="1121345"/>
    <lineage>
        <taxon>Bacteria</taxon>
        <taxon>Bacillati</taxon>
        <taxon>Bacillota</taxon>
        <taxon>Clostridia</taxon>
        <taxon>Lachnospirales</taxon>
        <taxon>Lachnospiraceae</taxon>
        <taxon>Anaerocolumna</taxon>
    </lineage>
</organism>
<sequence>MDYKEAMDIIAREELGRYKRYTFDGSVITDNQIGIREAADGWQVFCTSERGGVEIIKTYKDKGEAISHMIKGLRVEKSMAERPWY</sequence>
<name>A0A1M7Y679_9FIRM</name>
<gene>
    <name evidence="1" type="ORF">SAMN02745217_01678</name>
</gene>
<dbReference type="RefSeq" id="WP_073588407.1">
    <property type="nucleotide sequence ID" value="NZ_FRFD01000005.1"/>
</dbReference>
<dbReference type="Proteomes" id="UP000184612">
    <property type="component" value="Unassembled WGS sequence"/>
</dbReference>
<dbReference type="AlphaFoldDB" id="A0A1M7Y679"/>
<dbReference type="STRING" id="1121345.SAMN02745217_01678"/>
<proteinExistence type="predicted"/>
<protein>
    <submittedName>
        <fullName evidence="1">Uncharacterized protein</fullName>
    </submittedName>
</protein>
<evidence type="ECO:0000313" key="1">
    <source>
        <dbReference type="EMBL" id="SHO48104.1"/>
    </source>
</evidence>